<reference evidence="1 2" key="1">
    <citation type="submission" date="2022-06" db="EMBL/GenBank/DDBJ databases">
        <authorList>
            <person name="So Y."/>
        </authorList>
    </citation>
    <scope>NUCLEOTIDE SEQUENCE [LARGE SCALE GENOMIC DNA]</scope>
    <source>
        <strain evidence="1 2">STR3</strain>
    </source>
</reference>
<dbReference type="EMBL" id="JANARS010000001">
    <property type="protein sequence ID" value="MCP3420287.1"/>
    <property type="molecule type" value="Genomic_DNA"/>
</dbReference>
<organism evidence="1 2">
    <name type="scientific">Nocardioides pinisoli</name>
    <dbReference type="NCBI Taxonomy" id="2950279"/>
    <lineage>
        <taxon>Bacteria</taxon>
        <taxon>Bacillati</taxon>
        <taxon>Actinomycetota</taxon>
        <taxon>Actinomycetes</taxon>
        <taxon>Propionibacteriales</taxon>
        <taxon>Nocardioidaceae</taxon>
        <taxon>Nocardioides</taxon>
    </lineage>
</organism>
<dbReference type="RefSeq" id="WP_254179531.1">
    <property type="nucleotide sequence ID" value="NZ_JANARS010000001.1"/>
</dbReference>
<protein>
    <submittedName>
        <fullName evidence="1">Uncharacterized protein</fullName>
    </submittedName>
</protein>
<keyword evidence="2" id="KW-1185">Reference proteome</keyword>
<gene>
    <name evidence="1" type="ORF">NCI01_00615</name>
</gene>
<name>A0ABT1KRA9_9ACTN</name>
<comment type="caution">
    <text evidence="1">The sequence shown here is derived from an EMBL/GenBank/DDBJ whole genome shotgun (WGS) entry which is preliminary data.</text>
</comment>
<evidence type="ECO:0000313" key="2">
    <source>
        <dbReference type="Proteomes" id="UP001204524"/>
    </source>
</evidence>
<evidence type="ECO:0000313" key="1">
    <source>
        <dbReference type="EMBL" id="MCP3420287.1"/>
    </source>
</evidence>
<sequence length="164" mass="18963">MTIENSRDEVLEERSDPRAAFVGHSLETPWDRLHLAYFTGYAMWTYLTQPFSWLLPGVEVEELDPWSEQDKTWRRLRVVYPADIATHSAENLYYLDDRGLIRRHDYTTEVLGSTTPAAHYAFDHQAFDGVQVPTRRRVHLVGADGVVMPEPVVVSIDVDDVRFE</sequence>
<proteinExistence type="predicted"/>
<dbReference type="Proteomes" id="UP001204524">
    <property type="component" value="Unassembled WGS sequence"/>
</dbReference>
<accession>A0ABT1KRA9</accession>